<dbReference type="PROSITE" id="PS51257">
    <property type="entry name" value="PROKAR_LIPOPROTEIN"/>
    <property type="match status" value="1"/>
</dbReference>
<protein>
    <submittedName>
        <fullName evidence="1">Prokaryotic membrane lipoprotein lipid attachment site profile</fullName>
    </submittedName>
</protein>
<dbReference type="Proteomes" id="UP000245695">
    <property type="component" value="Chromosome 1"/>
</dbReference>
<gene>
    <name evidence="1" type="ORF">FRIFI_0580</name>
</gene>
<proteinExistence type="predicted"/>
<reference evidence="1 2" key="1">
    <citation type="submission" date="2014-09" db="EMBL/GenBank/DDBJ databases">
        <authorList>
            <person name="Hornung B.V."/>
        </authorList>
    </citation>
    <scope>NUCLEOTIDE SEQUENCE [LARGE SCALE GENOMIC DNA]</scope>
    <source>
        <strain evidence="1 2">FRIFI</strain>
    </source>
</reference>
<keyword evidence="1" id="KW-0449">Lipoprotein</keyword>
<dbReference type="AlphaFoldDB" id="A0A2P2BP60"/>
<dbReference type="RefSeq" id="WP_166504935.1">
    <property type="nucleotide sequence ID" value="NZ_JAKNTL010000003.1"/>
</dbReference>
<dbReference type="EMBL" id="LN650648">
    <property type="protein sequence ID" value="CEI72127.1"/>
    <property type="molecule type" value="Genomic_DNA"/>
</dbReference>
<evidence type="ECO:0000313" key="1">
    <source>
        <dbReference type="EMBL" id="CEI72127.1"/>
    </source>
</evidence>
<dbReference type="KEGG" id="rhom:FRIFI_0580"/>
<organism evidence="1 2">
    <name type="scientific">Romboutsia hominis</name>
    <dbReference type="NCBI Taxonomy" id="1507512"/>
    <lineage>
        <taxon>Bacteria</taxon>
        <taxon>Bacillati</taxon>
        <taxon>Bacillota</taxon>
        <taxon>Clostridia</taxon>
        <taxon>Peptostreptococcales</taxon>
        <taxon>Peptostreptococcaceae</taxon>
        <taxon>Romboutsia</taxon>
    </lineage>
</organism>
<name>A0A2P2BP60_9FIRM</name>
<evidence type="ECO:0000313" key="2">
    <source>
        <dbReference type="Proteomes" id="UP000245695"/>
    </source>
</evidence>
<keyword evidence="2" id="KW-1185">Reference proteome</keyword>
<accession>A0A2P2BP60</accession>
<sequence length="306" mass="34715">MKNILVSKIKITLNLLILIISLLLVGCSNAEEKPREKTSTKSNVSVEVMEAAKKEDKESARKTGKDLKITKDSNELKEKTLFIEKSYDTSKEGIDELKSKSKSSKIYTNTQIEGNVLLLLETDGAIKNIRVHELGEEFMDVGVDIDAYLEKYSELNYIELEDVILDKNNSIIIRLHEPETIPNYCITWTDELGNKGYYVVAYGFNKDGTEIKRETVKINVDNSKNEDLKPTENMTNKLSEEEAIYLVKDKLIGEGLNAKIKVDHIEGNNYVIQVYELVEIEGEGSHIATLGWYNVDMYTGEITNLF</sequence>